<evidence type="ECO:0000313" key="2">
    <source>
        <dbReference type="EMBL" id="PJJ40704.1"/>
    </source>
</evidence>
<reference evidence="2 3" key="1">
    <citation type="submission" date="2017-11" db="EMBL/GenBank/DDBJ databases">
        <title>Animal gut microbial communities from fecal samples from Wisconsin, USA.</title>
        <authorList>
            <person name="Neumann A."/>
        </authorList>
    </citation>
    <scope>NUCLEOTIDE SEQUENCE [LARGE SCALE GENOMIC DNA]</scope>
    <source>
        <strain evidence="2 3">UWS3</strain>
    </source>
</reference>
<dbReference type="PANTHER" id="PTHR47505:SF1">
    <property type="entry name" value="DNA UTILIZATION PROTEIN YHGH"/>
    <property type="match status" value="1"/>
</dbReference>
<dbReference type="InterPro" id="IPR029057">
    <property type="entry name" value="PRTase-like"/>
</dbReference>
<comment type="similarity">
    <text evidence="1">Belongs to the ComF/GntX family.</text>
</comment>
<protein>
    <submittedName>
        <fullName evidence="2">ComF family protein</fullName>
    </submittedName>
</protein>
<dbReference type="InterPro" id="IPR051910">
    <property type="entry name" value="ComF/GntX_DNA_util-trans"/>
</dbReference>
<dbReference type="Proteomes" id="UP000231134">
    <property type="component" value="Unassembled WGS sequence"/>
</dbReference>
<dbReference type="PANTHER" id="PTHR47505">
    <property type="entry name" value="DNA UTILIZATION PROTEIN YHGH"/>
    <property type="match status" value="1"/>
</dbReference>
<organism evidence="2 3">
    <name type="scientific">Hallerella succinigenes</name>
    <dbReference type="NCBI Taxonomy" id="1896222"/>
    <lineage>
        <taxon>Bacteria</taxon>
        <taxon>Pseudomonadati</taxon>
        <taxon>Fibrobacterota</taxon>
        <taxon>Fibrobacteria</taxon>
        <taxon>Fibrobacterales</taxon>
        <taxon>Fibrobacteraceae</taxon>
        <taxon>Hallerella</taxon>
    </lineage>
</organism>
<dbReference type="SUPFAM" id="SSF53271">
    <property type="entry name" value="PRTase-like"/>
    <property type="match status" value="1"/>
</dbReference>
<accession>A0A2M9A4S6</accession>
<gene>
    <name evidence="2" type="ORF">BGX16_0643</name>
</gene>
<dbReference type="Gene3D" id="3.40.50.2020">
    <property type="match status" value="1"/>
</dbReference>
<evidence type="ECO:0000313" key="3">
    <source>
        <dbReference type="Proteomes" id="UP000231134"/>
    </source>
</evidence>
<dbReference type="CDD" id="cd06223">
    <property type="entry name" value="PRTases_typeI"/>
    <property type="match status" value="1"/>
</dbReference>
<dbReference type="InterPro" id="IPR000836">
    <property type="entry name" value="PRTase_dom"/>
</dbReference>
<dbReference type="AlphaFoldDB" id="A0A2M9A4S6"/>
<proteinExistence type="inferred from homology"/>
<comment type="caution">
    <text evidence="2">The sequence shown here is derived from an EMBL/GenBank/DDBJ whole genome shotgun (WGS) entry which is preliminary data.</text>
</comment>
<evidence type="ECO:0000256" key="1">
    <source>
        <dbReference type="ARBA" id="ARBA00008007"/>
    </source>
</evidence>
<dbReference type="RefSeq" id="WP_100424761.1">
    <property type="nucleotide sequence ID" value="NZ_PGEX01000001.1"/>
</dbReference>
<keyword evidence="3" id="KW-1185">Reference proteome</keyword>
<dbReference type="EMBL" id="PGEX01000001">
    <property type="protein sequence ID" value="PJJ40704.1"/>
    <property type="molecule type" value="Genomic_DNA"/>
</dbReference>
<dbReference type="OrthoDB" id="9779910at2"/>
<name>A0A2M9A4S6_9BACT</name>
<sequence length="236" mass="26456">MKLWTGISKFLFGNGCLACKRGGLPLDPWLCPDCREELQKLAQNPRRPNPDTLCLYTMTPLTKALVHGLKYGNMPGLAGYLVRTALKERETLETLQEWGRKLAFVPVPLHPARMRERGYNQAEKLARAISGRMNGIVAPALERKTFRISQTTLSRSERSNNVAGAFGLKKRFRWPDSRIPVIVDDVFTTGATTTACLYAFEKENLGGFSKVCTLLYEESATARVDFAADTAMEWHV</sequence>